<dbReference type="GO" id="GO:0006281">
    <property type="term" value="P:DNA repair"/>
    <property type="evidence" value="ECO:0007669"/>
    <property type="project" value="TreeGrafter"/>
</dbReference>
<dbReference type="InterPro" id="IPR007268">
    <property type="entry name" value="Rad9/Ddc1"/>
</dbReference>
<evidence type="ECO:0000313" key="2">
    <source>
        <dbReference type="EMBL" id="OBZ73734.1"/>
    </source>
</evidence>
<dbReference type="Gene3D" id="3.70.10.10">
    <property type="match status" value="1"/>
</dbReference>
<gene>
    <name evidence="2" type="primary">Rad9a</name>
    <name evidence="2" type="ORF">A0H81_06122</name>
</gene>
<dbReference type="Pfam" id="PF04139">
    <property type="entry name" value="Rad9"/>
    <property type="match status" value="1"/>
</dbReference>
<sequence length="450" mass="49724">MQATLDSTALKHLTRALICLSKYGEDLIICATPETLALSTTNSSLSAYSRFKYRKTFFSRYKVGNRSADNEVAEIPTVTGQLLTKSLLSILKHKTVEKAAEKCELTIQDGASSEDDADEVDSLESRLIVRLHCKHGLCTAAYVSFAGVVKTHRLLLLSPNSLMSPGVPDVPFESRLTIGPKALKDMIEHFPFGKGNKSDPQLIWHFYDSEVQLRSVEASIDAKGRAQLSTELTISADEFEVYDVHEVPITIAFHLREFNATIAFAEASSLPLDIRFTDPSAPLFIDIEGDLSETLFVIATSQVQGGAGSNARRSKSAVQDLLPQSYRGTQHSARMSMHPHSFPDPEASQNGEPSAGDREPLFLPASQLSQAAEEAIRESGLGIENMTMEEFEEMLEGEGEEVEFEYDENTHADILEPFVRGDSFELLEDSEMEPTQSDGDTKTFRPLFED</sequence>
<keyword evidence="3" id="KW-1185">Reference proteome</keyword>
<accession>A0A1C7MFE3</accession>
<protein>
    <submittedName>
        <fullName evidence="2">Cell cycle checkpoint control protein RAD9A</fullName>
    </submittedName>
</protein>
<comment type="caution">
    <text evidence="2">The sequence shown here is derived from an EMBL/GenBank/DDBJ whole genome shotgun (WGS) entry which is preliminary data.</text>
</comment>
<dbReference type="GO" id="GO:0030896">
    <property type="term" value="C:checkpoint clamp complex"/>
    <property type="evidence" value="ECO:0007669"/>
    <property type="project" value="InterPro"/>
</dbReference>
<dbReference type="PANTHER" id="PTHR15237:SF0">
    <property type="entry name" value="CELL CYCLE CHECKPOINT CONTROL PROTEIN"/>
    <property type="match status" value="1"/>
</dbReference>
<dbReference type="Proteomes" id="UP000092993">
    <property type="component" value="Unassembled WGS sequence"/>
</dbReference>
<organism evidence="2 3">
    <name type="scientific">Grifola frondosa</name>
    <name type="common">Maitake</name>
    <name type="synonym">Polyporus frondosus</name>
    <dbReference type="NCBI Taxonomy" id="5627"/>
    <lineage>
        <taxon>Eukaryota</taxon>
        <taxon>Fungi</taxon>
        <taxon>Dikarya</taxon>
        <taxon>Basidiomycota</taxon>
        <taxon>Agaricomycotina</taxon>
        <taxon>Agaricomycetes</taxon>
        <taxon>Polyporales</taxon>
        <taxon>Grifolaceae</taxon>
        <taxon>Grifola</taxon>
    </lineage>
</organism>
<dbReference type="GO" id="GO:0000076">
    <property type="term" value="P:DNA replication checkpoint signaling"/>
    <property type="evidence" value="ECO:0007669"/>
    <property type="project" value="TreeGrafter"/>
</dbReference>
<dbReference type="STRING" id="5627.A0A1C7MFE3"/>
<dbReference type="OMA" id="NETQCRF"/>
<proteinExistence type="predicted"/>
<dbReference type="InterPro" id="IPR046938">
    <property type="entry name" value="DNA_clamp_sf"/>
</dbReference>
<evidence type="ECO:0000313" key="3">
    <source>
        <dbReference type="Proteomes" id="UP000092993"/>
    </source>
</evidence>
<dbReference type="GO" id="GO:0071479">
    <property type="term" value="P:cellular response to ionizing radiation"/>
    <property type="evidence" value="ECO:0007669"/>
    <property type="project" value="TreeGrafter"/>
</dbReference>
<dbReference type="PANTHER" id="PTHR15237">
    <property type="entry name" value="DNA REPAIR PROTEIN RAD9"/>
    <property type="match status" value="1"/>
</dbReference>
<dbReference type="GO" id="GO:0031573">
    <property type="term" value="P:mitotic intra-S DNA damage checkpoint signaling"/>
    <property type="evidence" value="ECO:0007669"/>
    <property type="project" value="TreeGrafter"/>
</dbReference>
<feature type="compositionally biased region" description="Basic and acidic residues" evidence="1">
    <location>
        <begin position="439"/>
        <end position="450"/>
    </location>
</feature>
<dbReference type="AlphaFoldDB" id="A0A1C7MFE3"/>
<dbReference type="SUPFAM" id="SSF55979">
    <property type="entry name" value="DNA clamp"/>
    <property type="match status" value="1"/>
</dbReference>
<feature type="region of interest" description="Disordered" evidence="1">
    <location>
        <begin position="428"/>
        <end position="450"/>
    </location>
</feature>
<dbReference type="OrthoDB" id="60092at2759"/>
<name>A0A1C7MFE3_GRIFR</name>
<evidence type="ECO:0000256" key="1">
    <source>
        <dbReference type="SAM" id="MobiDB-lite"/>
    </source>
</evidence>
<dbReference type="EMBL" id="LUGG01000006">
    <property type="protein sequence ID" value="OBZ73734.1"/>
    <property type="molecule type" value="Genomic_DNA"/>
</dbReference>
<reference evidence="2 3" key="1">
    <citation type="submission" date="2016-03" db="EMBL/GenBank/DDBJ databases">
        <title>Whole genome sequencing of Grifola frondosa 9006-11.</title>
        <authorList>
            <person name="Min B."/>
            <person name="Park H."/>
            <person name="Kim J.-G."/>
            <person name="Cho H."/>
            <person name="Oh Y.-L."/>
            <person name="Kong W.-S."/>
            <person name="Choi I.-G."/>
        </authorList>
    </citation>
    <scope>NUCLEOTIDE SEQUENCE [LARGE SCALE GENOMIC DNA]</scope>
    <source>
        <strain evidence="2 3">9006-11</strain>
    </source>
</reference>
<feature type="region of interest" description="Disordered" evidence="1">
    <location>
        <begin position="329"/>
        <end position="360"/>
    </location>
</feature>